<name>A0A168PBJ4_ABSGL</name>
<keyword evidence="6 9" id="KW-0472">Membrane</keyword>
<keyword evidence="7 9" id="KW-0868">Chloride</keyword>
<accession>A0A168PBJ4</accession>
<evidence type="ECO:0000256" key="9">
    <source>
        <dbReference type="RuleBase" id="RU361221"/>
    </source>
</evidence>
<dbReference type="GO" id="GO:0005783">
    <property type="term" value="C:endoplasmic reticulum"/>
    <property type="evidence" value="ECO:0007669"/>
    <property type="project" value="TreeGrafter"/>
</dbReference>
<evidence type="ECO:0000256" key="4">
    <source>
        <dbReference type="ARBA" id="ARBA00022989"/>
    </source>
</evidence>
<dbReference type="SUPFAM" id="SSF54631">
    <property type="entry name" value="CBS-domain pair"/>
    <property type="match status" value="1"/>
</dbReference>
<dbReference type="OrthoDB" id="44789at2759"/>
<dbReference type="GO" id="GO:0006879">
    <property type="term" value="P:intracellular iron ion homeostasis"/>
    <property type="evidence" value="ECO:0007669"/>
    <property type="project" value="TreeGrafter"/>
</dbReference>
<dbReference type="InterPro" id="IPR046342">
    <property type="entry name" value="CBS_dom_sf"/>
</dbReference>
<keyword evidence="12" id="KW-1185">Reference proteome</keyword>
<evidence type="ECO:0000313" key="12">
    <source>
        <dbReference type="Proteomes" id="UP000078561"/>
    </source>
</evidence>
<dbReference type="Proteomes" id="UP000078561">
    <property type="component" value="Unassembled WGS sequence"/>
</dbReference>
<dbReference type="SUPFAM" id="SSF81340">
    <property type="entry name" value="Clc chloride channel"/>
    <property type="match status" value="1"/>
</dbReference>
<feature type="transmembrane region" description="Helical" evidence="9">
    <location>
        <begin position="408"/>
        <end position="428"/>
    </location>
</feature>
<gene>
    <name evidence="11" type="primary">ABSGL_07859.1 scaffold 9181</name>
</gene>
<dbReference type="InterPro" id="IPR014743">
    <property type="entry name" value="Cl-channel_core"/>
</dbReference>
<proteinExistence type="inferred from homology"/>
<keyword evidence="2 9" id="KW-0813">Transport</keyword>
<dbReference type="FunCoup" id="A0A168PBJ4">
    <property type="interactions" value="351"/>
</dbReference>
<comment type="subcellular location">
    <subcellularLocation>
        <location evidence="1 9">Membrane</location>
        <topology evidence="1 9">Multi-pass membrane protein</topology>
    </subcellularLocation>
</comment>
<dbReference type="Gene3D" id="3.90.1280.20">
    <property type="match status" value="1"/>
</dbReference>
<dbReference type="Gene3D" id="1.10.3080.10">
    <property type="entry name" value="Clc chloride channel"/>
    <property type="match status" value="1"/>
</dbReference>
<dbReference type="InterPro" id="IPR000644">
    <property type="entry name" value="CBS_dom"/>
</dbReference>
<dbReference type="PRINTS" id="PR00762">
    <property type="entry name" value="CLCHANNEL"/>
</dbReference>
<dbReference type="GO" id="GO:0005886">
    <property type="term" value="C:plasma membrane"/>
    <property type="evidence" value="ECO:0007669"/>
    <property type="project" value="TreeGrafter"/>
</dbReference>
<evidence type="ECO:0000256" key="5">
    <source>
        <dbReference type="ARBA" id="ARBA00023065"/>
    </source>
</evidence>
<feature type="transmembrane region" description="Helical" evidence="9">
    <location>
        <begin position="356"/>
        <end position="375"/>
    </location>
</feature>
<comment type="caution">
    <text evidence="9">Lacks conserved residue(s) required for the propagation of feature annotation.</text>
</comment>
<feature type="transmembrane region" description="Helical" evidence="9">
    <location>
        <begin position="242"/>
        <end position="266"/>
    </location>
</feature>
<reference evidence="11" key="1">
    <citation type="submission" date="2016-04" db="EMBL/GenBank/DDBJ databases">
        <authorList>
            <person name="Evans L.H."/>
            <person name="Alamgir A."/>
            <person name="Owens N."/>
            <person name="Weber N.D."/>
            <person name="Virtaneva K."/>
            <person name="Barbian K."/>
            <person name="Babar A."/>
            <person name="Rosenke K."/>
        </authorList>
    </citation>
    <scope>NUCLEOTIDE SEQUENCE [LARGE SCALE GENOMIC DNA]</scope>
    <source>
        <strain evidence="11">CBS 101.48</strain>
    </source>
</reference>
<dbReference type="GO" id="GO:0005247">
    <property type="term" value="F:voltage-gated chloride channel activity"/>
    <property type="evidence" value="ECO:0007669"/>
    <property type="project" value="TreeGrafter"/>
</dbReference>
<feature type="transmembrane region" description="Helical" evidence="9">
    <location>
        <begin position="440"/>
        <end position="464"/>
    </location>
</feature>
<dbReference type="STRING" id="4829.A0A168PBJ4"/>
<feature type="domain" description="CBS" evidence="10">
    <location>
        <begin position="627"/>
        <end position="684"/>
    </location>
</feature>
<sequence>MQTGDTQQVEEELAQIRRYEDFSTIDWVKDATLERYRQSSVHSQTMNDQSWRAWWKLTFETFQTWIVVCLVGAAIGLNSALIAIVTNWLSDIKLGYCSNAWWLNKKFCCWEMEEEHDVCALWVPWSDALNVGHDVYAITWLFYVMWATLFATTCAYLVKVFAPYAAGSGISEIKCIIAGFVMRGFLGGWTLVMKSIGLTMAVASNLSIGKEGPSVHMACCVGNVISRCFQKFRSSKAEMREILTASSAAGVAVAFGSPIGGVLFALEEMSTTFPNRTMWKSFFCAMIATIVLQAMNPFRTGKLVMFQVSYDREWHFFEYLFVVVIGIFGGLYGALVIKYNIWVAELRKKYLKDFPVAEAAILALVTSLIAFPNVFMRLDMTEIMGILFRECEGAEGENYAGLCQESQVARILFLLFMATLLRTLGTIATYGAKCITPGTYAFLGAAAALCGVMRITVSVVVIMFELTGQITYILPTMITLMVTKAVGDWFGPGGIADRYIRLNGYPFLDSEDHVFGVPVSHVMQDNVTVMTASGMTFADIDDILENTNYRGFPVVQDKESMQLIGYMGRTELKYLVTRARKVNKAHAATLCRFRSDSDDLEVLTDTVNDDGYIIRGSSEDVDFGPYVDQTPLTVHPRLYLETVMDMFKQLGPRVILLEHRGKLVGLVTVKDVLKYIVYMENNRSPYQAPESQALRGIMEWVSQRSARFSGAYRRVNSRPSEEELELSHR</sequence>
<dbReference type="Pfam" id="PF00654">
    <property type="entry name" value="Voltage_CLC"/>
    <property type="match status" value="1"/>
</dbReference>
<feature type="transmembrane region" description="Helical" evidence="9">
    <location>
        <begin position="278"/>
        <end position="296"/>
    </location>
</feature>
<keyword evidence="8" id="KW-0129">CBS domain</keyword>
<dbReference type="AlphaFoldDB" id="A0A168PBJ4"/>
<dbReference type="InParanoid" id="A0A168PBJ4"/>
<evidence type="ECO:0000256" key="6">
    <source>
        <dbReference type="ARBA" id="ARBA00023136"/>
    </source>
</evidence>
<organism evidence="11">
    <name type="scientific">Absidia glauca</name>
    <name type="common">Pin mould</name>
    <dbReference type="NCBI Taxonomy" id="4829"/>
    <lineage>
        <taxon>Eukaryota</taxon>
        <taxon>Fungi</taxon>
        <taxon>Fungi incertae sedis</taxon>
        <taxon>Mucoromycota</taxon>
        <taxon>Mucoromycotina</taxon>
        <taxon>Mucoromycetes</taxon>
        <taxon>Mucorales</taxon>
        <taxon>Cunninghamellaceae</taxon>
        <taxon>Absidia</taxon>
    </lineage>
</organism>
<dbReference type="GO" id="GO:0000324">
    <property type="term" value="C:fungal-type vacuole"/>
    <property type="evidence" value="ECO:0007669"/>
    <property type="project" value="TreeGrafter"/>
</dbReference>
<dbReference type="Pfam" id="PF00571">
    <property type="entry name" value="CBS"/>
    <property type="match status" value="1"/>
</dbReference>
<dbReference type="CDD" id="cd04591">
    <property type="entry name" value="CBS_pair_voltage-gated_CLC_euk_bac"/>
    <property type="match status" value="1"/>
</dbReference>
<evidence type="ECO:0000259" key="10">
    <source>
        <dbReference type="PROSITE" id="PS51371"/>
    </source>
</evidence>
<evidence type="ECO:0000256" key="7">
    <source>
        <dbReference type="ARBA" id="ARBA00023214"/>
    </source>
</evidence>
<dbReference type="InterPro" id="IPR001807">
    <property type="entry name" value="ClC"/>
</dbReference>
<dbReference type="GO" id="GO:0005769">
    <property type="term" value="C:early endosome"/>
    <property type="evidence" value="ECO:0007669"/>
    <property type="project" value="TreeGrafter"/>
</dbReference>
<dbReference type="GO" id="GO:0006878">
    <property type="term" value="P:intracellular copper ion homeostasis"/>
    <property type="evidence" value="ECO:0007669"/>
    <property type="project" value="TreeGrafter"/>
</dbReference>
<dbReference type="CDD" id="cd03684">
    <property type="entry name" value="ClC_3_like"/>
    <property type="match status" value="1"/>
</dbReference>
<keyword evidence="3 9" id="KW-0812">Transmembrane</keyword>
<dbReference type="GO" id="GO:0005794">
    <property type="term" value="C:Golgi apparatus"/>
    <property type="evidence" value="ECO:0007669"/>
    <property type="project" value="TreeGrafter"/>
</dbReference>
<evidence type="ECO:0000256" key="2">
    <source>
        <dbReference type="ARBA" id="ARBA00022448"/>
    </source>
</evidence>
<evidence type="ECO:0000313" key="11">
    <source>
        <dbReference type="EMBL" id="SAM02096.1"/>
    </source>
</evidence>
<dbReference type="OMA" id="MFLKINM"/>
<evidence type="ECO:0000256" key="3">
    <source>
        <dbReference type="ARBA" id="ARBA00022692"/>
    </source>
</evidence>
<dbReference type="PANTHER" id="PTHR45711:SF9">
    <property type="entry name" value="ANION_PROTON EXCHANGE TRANSPORTER GEF1"/>
    <property type="match status" value="1"/>
</dbReference>
<protein>
    <recommendedName>
        <fullName evidence="9">Chloride channel protein</fullName>
    </recommendedName>
</protein>
<dbReference type="PANTHER" id="PTHR45711">
    <property type="entry name" value="CHLORIDE CHANNEL PROTEIN"/>
    <property type="match status" value="1"/>
</dbReference>
<dbReference type="SMART" id="SM00116">
    <property type="entry name" value="CBS"/>
    <property type="match status" value="2"/>
</dbReference>
<dbReference type="Gene3D" id="3.10.580.20">
    <property type="match status" value="1"/>
</dbReference>
<keyword evidence="5 9" id="KW-0406">Ion transport</keyword>
<evidence type="ECO:0000256" key="1">
    <source>
        <dbReference type="ARBA" id="ARBA00004141"/>
    </source>
</evidence>
<feature type="transmembrane region" description="Helical" evidence="9">
    <location>
        <begin position="173"/>
        <end position="192"/>
    </location>
</feature>
<feature type="transmembrane region" description="Helical" evidence="9">
    <location>
        <begin position="316"/>
        <end position="335"/>
    </location>
</feature>
<keyword evidence="4 9" id="KW-1133">Transmembrane helix</keyword>
<dbReference type="PROSITE" id="PS51371">
    <property type="entry name" value="CBS"/>
    <property type="match status" value="1"/>
</dbReference>
<comment type="similarity">
    <text evidence="9">Belongs to the chloride channel (TC 2.A.49) family.</text>
</comment>
<feature type="transmembrane region" description="Helical" evidence="9">
    <location>
        <begin position="140"/>
        <end position="161"/>
    </location>
</feature>
<feature type="transmembrane region" description="Helical" evidence="9">
    <location>
        <begin position="65"/>
        <end position="89"/>
    </location>
</feature>
<evidence type="ECO:0000256" key="8">
    <source>
        <dbReference type="PROSITE-ProRule" id="PRU00703"/>
    </source>
</evidence>
<dbReference type="EMBL" id="LT553674">
    <property type="protein sequence ID" value="SAM02096.1"/>
    <property type="molecule type" value="Genomic_DNA"/>
</dbReference>